<dbReference type="InterPro" id="IPR013563">
    <property type="entry name" value="Oligopep_ABC_C"/>
</dbReference>
<comment type="subcellular location">
    <subcellularLocation>
        <location evidence="1">Cell membrane</location>
        <topology evidence="1">Peripheral membrane protein</topology>
    </subcellularLocation>
</comment>
<feature type="domain" description="ABC transporter" evidence="9">
    <location>
        <begin position="357"/>
        <end position="602"/>
    </location>
</feature>
<feature type="region of interest" description="Disordered" evidence="8">
    <location>
        <begin position="328"/>
        <end position="347"/>
    </location>
</feature>
<dbReference type="CDD" id="cd03257">
    <property type="entry name" value="ABC_NikE_OppD_transporters"/>
    <property type="match status" value="2"/>
</dbReference>
<dbReference type="Proteomes" id="UP001595843">
    <property type="component" value="Unassembled WGS sequence"/>
</dbReference>
<dbReference type="NCBIfam" id="TIGR01727">
    <property type="entry name" value="oligo_HPY"/>
    <property type="match status" value="1"/>
</dbReference>
<dbReference type="SUPFAM" id="SSF52540">
    <property type="entry name" value="P-loop containing nucleoside triphosphate hydrolases"/>
    <property type="match status" value="2"/>
</dbReference>
<comment type="similarity">
    <text evidence="2">Belongs to the ABC transporter superfamily.</text>
</comment>
<dbReference type="EMBL" id="JBHSAP010000018">
    <property type="protein sequence ID" value="MFC4078048.1"/>
    <property type="molecule type" value="Genomic_DNA"/>
</dbReference>
<name>A0ABV8JHP6_9BACL</name>
<dbReference type="GO" id="GO:0005524">
    <property type="term" value="F:ATP binding"/>
    <property type="evidence" value="ECO:0007669"/>
    <property type="project" value="UniProtKB-KW"/>
</dbReference>
<dbReference type="SMART" id="SM00382">
    <property type="entry name" value="AAA"/>
    <property type="match status" value="2"/>
</dbReference>
<dbReference type="Pfam" id="PF00005">
    <property type="entry name" value="ABC_tran"/>
    <property type="match status" value="2"/>
</dbReference>
<dbReference type="PANTHER" id="PTHR43297">
    <property type="entry name" value="OLIGOPEPTIDE TRANSPORT ATP-BINDING PROTEIN APPD"/>
    <property type="match status" value="1"/>
</dbReference>
<evidence type="ECO:0000313" key="10">
    <source>
        <dbReference type="EMBL" id="MFC4078048.1"/>
    </source>
</evidence>
<accession>A0ABV8JHP6</accession>
<keyword evidence="5" id="KW-0547">Nucleotide-binding</keyword>
<proteinExistence type="inferred from homology"/>
<dbReference type="PROSITE" id="PS00211">
    <property type="entry name" value="ABC_TRANSPORTER_1"/>
    <property type="match status" value="2"/>
</dbReference>
<dbReference type="NCBIfam" id="NF007739">
    <property type="entry name" value="PRK10419.1"/>
    <property type="match status" value="2"/>
</dbReference>
<evidence type="ECO:0000256" key="5">
    <source>
        <dbReference type="ARBA" id="ARBA00022741"/>
    </source>
</evidence>
<evidence type="ECO:0000313" key="11">
    <source>
        <dbReference type="Proteomes" id="UP001595843"/>
    </source>
</evidence>
<evidence type="ECO:0000256" key="8">
    <source>
        <dbReference type="SAM" id="MobiDB-lite"/>
    </source>
</evidence>
<dbReference type="PANTHER" id="PTHR43297:SF2">
    <property type="entry name" value="DIPEPTIDE TRANSPORT ATP-BINDING PROTEIN DPPD"/>
    <property type="match status" value="1"/>
</dbReference>
<evidence type="ECO:0000256" key="6">
    <source>
        <dbReference type="ARBA" id="ARBA00022840"/>
    </source>
</evidence>
<dbReference type="NCBIfam" id="NF008453">
    <property type="entry name" value="PRK11308.1"/>
    <property type="match status" value="2"/>
</dbReference>
<dbReference type="InterPro" id="IPR027417">
    <property type="entry name" value="P-loop_NTPase"/>
</dbReference>
<evidence type="ECO:0000259" key="9">
    <source>
        <dbReference type="PROSITE" id="PS50893"/>
    </source>
</evidence>
<reference evidence="11" key="1">
    <citation type="journal article" date="2019" name="Int. J. Syst. Evol. Microbiol.">
        <title>The Global Catalogue of Microorganisms (GCM) 10K type strain sequencing project: providing services to taxonomists for standard genome sequencing and annotation.</title>
        <authorList>
            <consortium name="The Broad Institute Genomics Platform"/>
            <consortium name="The Broad Institute Genome Sequencing Center for Infectious Disease"/>
            <person name="Wu L."/>
            <person name="Ma J."/>
        </authorList>
    </citation>
    <scope>NUCLEOTIDE SEQUENCE [LARGE SCALE GENOMIC DNA]</scope>
    <source>
        <strain evidence="11">IBRC-M 10813</strain>
    </source>
</reference>
<dbReference type="Pfam" id="PF08352">
    <property type="entry name" value="oligo_HPY"/>
    <property type="match status" value="2"/>
</dbReference>
<evidence type="ECO:0000256" key="3">
    <source>
        <dbReference type="ARBA" id="ARBA00022448"/>
    </source>
</evidence>
<gene>
    <name evidence="10" type="ORF">ACFOUO_14695</name>
</gene>
<evidence type="ECO:0000256" key="2">
    <source>
        <dbReference type="ARBA" id="ARBA00005417"/>
    </source>
</evidence>
<keyword evidence="4" id="KW-1003">Cell membrane</keyword>
<dbReference type="PROSITE" id="PS50893">
    <property type="entry name" value="ABC_TRANSPORTER_2"/>
    <property type="match status" value="2"/>
</dbReference>
<dbReference type="InterPro" id="IPR050388">
    <property type="entry name" value="ABC_Ni/Peptide_Import"/>
</dbReference>
<evidence type="ECO:0000256" key="1">
    <source>
        <dbReference type="ARBA" id="ARBA00004202"/>
    </source>
</evidence>
<sequence length="667" mass="75606">MDTLLEVRDLRISFDTYVGEVQAVRGVSFDLKKGETLAIVGESGSGKSVLSKSILRLVPQPSGKIKTGKIWLDGENLLTLPKRKMERIRGAEISMILQDPMTSLNPTMTIGRQIMESLRIHQQFDRRKAAEKAVELLKRVGIPWPEGRMKQYPHQLSGGMRQRVVIAIALACNPKILIADEPTTALDVTIQAQILELLKEIQKQLGMSLIFITHDLGVVAHMADRVAVMYAGKIVEIGKVDEIFYNPKHPYTWGLLASVPDPGSSKDLAAIPGSPPDLLHPPQGDAFALRNEYAMNIDFRMEPPMFPITETHYAATWLLHDNAPPIDPPALSAKRKDQPALQSDTNRERPVAKVPLLQVRNLKKYFHVGNQVIKAVDDLNFEIYKGETFGLVGESGCGKSTTGRMLMRLYDKTEGQVIYDGVEIHGTKTEEWSRRFHRRAQMIFQDPYSSLDPRQTVADIVAEGMDIHGLAKDPEERLKKVYHLLETVGLSRDHAYHYPHEFSGGQRQRIGIARALAVEPEFIIADEPISALDVSIQAQVVNLLKRLQKERELTYLFIAHDLSMVQYISDRIGVMYRGRLVELAHSDELCLNPIHPYTQSLLSAIPLPDPEYERSRKRKFFDAESYMGEKEERTFREVSEEHWALCTEREFERYVAQSREAPVLFPY</sequence>
<comment type="caution">
    <text evidence="10">The sequence shown here is derived from an EMBL/GenBank/DDBJ whole genome shotgun (WGS) entry which is preliminary data.</text>
</comment>
<dbReference type="Gene3D" id="3.40.50.300">
    <property type="entry name" value="P-loop containing nucleotide triphosphate hydrolases"/>
    <property type="match status" value="2"/>
</dbReference>
<organism evidence="10 11">
    <name type="scientific">Salinithrix halophila</name>
    <dbReference type="NCBI Taxonomy" id="1485204"/>
    <lineage>
        <taxon>Bacteria</taxon>
        <taxon>Bacillati</taxon>
        <taxon>Bacillota</taxon>
        <taxon>Bacilli</taxon>
        <taxon>Bacillales</taxon>
        <taxon>Thermoactinomycetaceae</taxon>
        <taxon>Salinithrix</taxon>
    </lineage>
</organism>
<dbReference type="RefSeq" id="WP_380706262.1">
    <property type="nucleotide sequence ID" value="NZ_JBHSAP010000018.1"/>
</dbReference>
<dbReference type="InterPro" id="IPR003593">
    <property type="entry name" value="AAA+_ATPase"/>
</dbReference>
<keyword evidence="6 10" id="KW-0067">ATP-binding</keyword>
<feature type="domain" description="ABC transporter" evidence="9">
    <location>
        <begin position="5"/>
        <end position="256"/>
    </location>
</feature>
<evidence type="ECO:0000256" key="7">
    <source>
        <dbReference type="ARBA" id="ARBA00023136"/>
    </source>
</evidence>
<dbReference type="InterPro" id="IPR017871">
    <property type="entry name" value="ABC_transporter-like_CS"/>
</dbReference>
<dbReference type="InterPro" id="IPR003439">
    <property type="entry name" value="ABC_transporter-like_ATP-bd"/>
</dbReference>
<keyword evidence="7" id="KW-0472">Membrane</keyword>
<evidence type="ECO:0000256" key="4">
    <source>
        <dbReference type="ARBA" id="ARBA00022475"/>
    </source>
</evidence>
<keyword evidence="3" id="KW-0813">Transport</keyword>
<keyword evidence="11" id="KW-1185">Reference proteome</keyword>
<protein>
    <submittedName>
        <fullName evidence="10">Dipeptide ABC transporter ATP-binding protein</fullName>
    </submittedName>
</protein>